<keyword evidence="9 14" id="KW-0560">Oxidoreductase</keyword>
<evidence type="ECO:0000256" key="8">
    <source>
        <dbReference type="ARBA" id="ARBA00022989"/>
    </source>
</evidence>
<evidence type="ECO:0000256" key="1">
    <source>
        <dbReference type="ARBA" id="ARBA00001971"/>
    </source>
</evidence>
<dbReference type="InterPro" id="IPR017972">
    <property type="entry name" value="Cyt_P450_CS"/>
</dbReference>
<evidence type="ECO:0000256" key="11">
    <source>
        <dbReference type="ARBA" id="ARBA00023033"/>
    </source>
</evidence>
<comment type="cofactor">
    <cofactor evidence="1 13">
        <name>heme</name>
        <dbReference type="ChEBI" id="CHEBI:30413"/>
    </cofactor>
</comment>
<keyword evidence="10 13" id="KW-0408">Iron</keyword>
<dbReference type="PRINTS" id="PR00465">
    <property type="entry name" value="EP450IV"/>
</dbReference>
<dbReference type="InterPro" id="IPR001128">
    <property type="entry name" value="Cyt_P450"/>
</dbReference>
<dbReference type="GO" id="GO:0004497">
    <property type="term" value="F:monooxygenase activity"/>
    <property type="evidence" value="ECO:0007669"/>
    <property type="project" value="UniProtKB-KW"/>
</dbReference>
<evidence type="ECO:0000313" key="15">
    <source>
        <dbReference type="EMBL" id="KAF9462391.1"/>
    </source>
</evidence>
<comment type="pathway">
    <text evidence="3">Secondary metabolite biosynthesis; terpenoid biosynthesis.</text>
</comment>
<dbReference type="EMBL" id="MU150272">
    <property type="protein sequence ID" value="KAF9462391.1"/>
    <property type="molecule type" value="Genomic_DNA"/>
</dbReference>
<evidence type="ECO:0000256" key="4">
    <source>
        <dbReference type="ARBA" id="ARBA00010617"/>
    </source>
</evidence>
<dbReference type="CDD" id="cd11069">
    <property type="entry name" value="CYP_FUM15-like"/>
    <property type="match status" value="1"/>
</dbReference>
<proteinExistence type="inferred from homology"/>
<dbReference type="GO" id="GO:0020037">
    <property type="term" value="F:heme binding"/>
    <property type="evidence" value="ECO:0007669"/>
    <property type="project" value="InterPro"/>
</dbReference>
<comment type="subcellular location">
    <subcellularLocation>
        <location evidence="2">Membrane</location>
    </subcellularLocation>
</comment>
<keyword evidence="8" id="KW-1133">Transmembrane helix</keyword>
<evidence type="ECO:0000256" key="6">
    <source>
        <dbReference type="ARBA" id="ARBA00022692"/>
    </source>
</evidence>
<comment type="similarity">
    <text evidence="4 14">Belongs to the cytochrome P450 family.</text>
</comment>
<name>A0A9P5Y6V8_9AGAR</name>
<dbReference type="GO" id="GO:0016705">
    <property type="term" value="F:oxidoreductase activity, acting on paired donors, with incorporation or reduction of molecular oxygen"/>
    <property type="evidence" value="ECO:0007669"/>
    <property type="project" value="InterPro"/>
</dbReference>
<evidence type="ECO:0000256" key="13">
    <source>
        <dbReference type="PIRSR" id="PIRSR602403-1"/>
    </source>
</evidence>
<dbReference type="GO" id="GO:0005506">
    <property type="term" value="F:iron ion binding"/>
    <property type="evidence" value="ECO:0007669"/>
    <property type="project" value="InterPro"/>
</dbReference>
<sequence>MSFHFPVAALALSVILYWLYRRLTHISIAHIPGPKPESFLLGNLREFFQGQAAEADFKWQSEYGDIVRFKGPFGEDRLLVSDPKALQYIYQTSGYNFVKQVERRELSRIISGRGILWADGDDHRRHRKVMLPGFSGPVAKASVPLFFSYASKLTAKWRSIITSTTDQSAVLDMPSWVSRATLDAIGEVAFDYEFGAMDNADNALGKAYSGVMLDTFGTLTNGEIFSQNVMSYIPLRICELMTDYMPSNKLHHARTTAKIATGVAKTLVDSKSEALLQGKGNRDIMSLLVKANASENELTQLNEDEMLSQMRTIILAGHETTANTLSWMLLELAKRPVLQTELRNEIREMECTLQSRGDPEFKATDFDAMPCLSAVLKETLRYHPVAYNTYRQAIKDDVLPLSKPIITTSGDVLTELPIPKGLRVIASIGGYNRNKDIFGEDAHDFDPERWLKPGLKKATTSVGVLANLMSFSGGVRSCIGWKFAVLELQAFLVEMIGTFEFSLTPESQRIRREGALVMIPTVEGEVEKGAQLPLKVKLASREE</sequence>
<accession>A0A9P5Y6V8</accession>
<evidence type="ECO:0000256" key="14">
    <source>
        <dbReference type="RuleBase" id="RU000461"/>
    </source>
</evidence>
<dbReference type="Gene3D" id="1.10.630.10">
    <property type="entry name" value="Cytochrome P450"/>
    <property type="match status" value="1"/>
</dbReference>
<evidence type="ECO:0000256" key="7">
    <source>
        <dbReference type="ARBA" id="ARBA00022723"/>
    </source>
</evidence>
<feature type="binding site" description="axial binding residue" evidence="13">
    <location>
        <position position="478"/>
    </location>
    <ligand>
        <name>heme</name>
        <dbReference type="ChEBI" id="CHEBI:30413"/>
    </ligand>
    <ligandPart>
        <name>Fe</name>
        <dbReference type="ChEBI" id="CHEBI:18248"/>
    </ligandPart>
</feature>
<dbReference type="InterPro" id="IPR050121">
    <property type="entry name" value="Cytochrome_P450_monoxygenase"/>
</dbReference>
<dbReference type="PROSITE" id="PS00086">
    <property type="entry name" value="CYTOCHROME_P450"/>
    <property type="match status" value="1"/>
</dbReference>
<evidence type="ECO:0000256" key="10">
    <source>
        <dbReference type="ARBA" id="ARBA00023004"/>
    </source>
</evidence>
<dbReference type="InterPro" id="IPR002403">
    <property type="entry name" value="Cyt_P450_E_grp-IV"/>
</dbReference>
<comment type="caution">
    <text evidence="15">The sequence shown here is derived from an EMBL/GenBank/DDBJ whole genome shotgun (WGS) entry which is preliminary data.</text>
</comment>
<organism evidence="15 16">
    <name type="scientific">Collybia nuda</name>
    <dbReference type="NCBI Taxonomy" id="64659"/>
    <lineage>
        <taxon>Eukaryota</taxon>
        <taxon>Fungi</taxon>
        <taxon>Dikarya</taxon>
        <taxon>Basidiomycota</taxon>
        <taxon>Agaricomycotina</taxon>
        <taxon>Agaricomycetes</taxon>
        <taxon>Agaricomycetidae</taxon>
        <taxon>Agaricales</taxon>
        <taxon>Tricholomatineae</taxon>
        <taxon>Clitocybaceae</taxon>
        <taxon>Collybia</taxon>
    </lineage>
</organism>
<dbReference type="Proteomes" id="UP000807353">
    <property type="component" value="Unassembled WGS sequence"/>
</dbReference>
<dbReference type="PANTHER" id="PTHR24305:SF166">
    <property type="entry name" value="CYTOCHROME P450 12A4, MITOCHONDRIAL-RELATED"/>
    <property type="match status" value="1"/>
</dbReference>
<keyword evidence="7 13" id="KW-0479">Metal-binding</keyword>
<dbReference type="Pfam" id="PF00067">
    <property type="entry name" value="p450"/>
    <property type="match status" value="1"/>
</dbReference>
<dbReference type="PRINTS" id="PR00385">
    <property type="entry name" value="P450"/>
</dbReference>
<keyword evidence="12" id="KW-0472">Membrane</keyword>
<dbReference type="InterPro" id="IPR036396">
    <property type="entry name" value="Cyt_P450_sf"/>
</dbReference>
<reference evidence="15" key="1">
    <citation type="submission" date="2020-11" db="EMBL/GenBank/DDBJ databases">
        <authorList>
            <consortium name="DOE Joint Genome Institute"/>
            <person name="Ahrendt S."/>
            <person name="Riley R."/>
            <person name="Andreopoulos W."/>
            <person name="Labutti K."/>
            <person name="Pangilinan J."/>
            <person name="Ruiz-Duenas F.J."/>
            <person name="Barrasa J.M."/>
            <person name="Sanchez-Garcia M."/>
            <person name="Camarero S."/>
            <person name="Miyauchi S."/>
            <person name="Serrano A."/>
            <person name="Linde D."/>
            <person name="Babiker R."/>
            <person name="Drula E."/>
            <person name="Ayuso-Fernandez I."/>
            <person name="Pacheco R."/>
            <person name="Padilla G."/>
            <person name="Ferreira P."/>
            <person name="Barriuso J."/>
            <person name="Kellner H."/>
            <person name="Castanera R."/>
            <person name="Alfaro M."/>
            <person name="Ramirez L."/>
            <person name="Pisabarro A.G."/>
            <person name="Kuo A."/>
            <person name="Tritt A."/>
            <person name="Lipzen A."/>
            <person name="He G."/>
            <person name="Yan M."/>
            <person name="Ng V."/>
            <person name="Cullen D."/>
            <person name="Martin F."/>
            <person name="Rosso M.-N."/>
            <person name="Henrissat B."/>
            <person name="Hibbett D."/>
            <person name="Martinez A.T."/>
            <person name="Grigoriev I.V."/>
        </authorList>
    </citation>
    <scope>NUCLEOTIDE SEQUENCE</scope>
    <source>
        <strain evidence="15">CBS 247.69</strain>
    </source>
</reference>
<keyword evidence="16" id="KW-1185">Reference proteome</keyword>
<keyword evidence="6" id="KW-0812">Transmembrane</keyword>
<evidence type="ECO:0000256" key="12">
    <source>
        <dbReference type="ARBA" id="ARBA00023136"/>
    </source>
</evidence>
<keyword evidence="5 13" id="KW-0349">Heme</keyword>
<evidence type="ECO:0000256" key="9">
    <source>
        <dbReference type="ARBA" id="ARBA00023002"/>
    </source>
</evidence>
<evidence type="ECO:0000313" key="16">
    <source>
        <dbReference type="Proteomes" id="UP000807353"/>
    </source>
</evidence>
<dbReference type="OrthoDB" id="1470350at2759"/>
<evidence type="ECO:0000256" key="3">
    <source>
        <dbReference type="ARBA" id="ARBA00004721"/>
    </source>
</evidence>
<gene>
    <name evidence="15" type="ORF">BDZ94DRAFT_725828</name>
</gene>
<evidence type="ECO:0000256" key="2">
    <source>
        <dbReference type="ARBA" id="ARBA00004370"/>
    </source>
</evidence>
<protein>
    <submittedName>
        <fullName evidence="15">Cytochrome P450</fullName>
    </submittedName>
</protein>
<keyword evidence="11 14" id="KW-0503">Monooxygenase</keyword>
<dbReference type="GO" id="GO:0016020">
    <property type="term" value="C:membrane"/>
    <property type="evidence" value="ECO:0007669"/>
    <property type="project" value="UniProtKB-SubCell"/>
</dbReference>
<dbReference type="SUPFAM" id="SSF48264">
    <property type="entry name" value="Cytochrome P450"/>
    <property type="match status" value="1"/>
</dbReference>
<evidence type="ECO:0000256" key="5">
    <source>
        <dbReference type="ARBA" id="ARBA00022617"/>
    </source>
</evidence>
<dbReference type="AlphaFoldDB" id="A0A9P5Y6V8"/>
<dbReference type="PANTHER" id="PTHR24305">
    <property type="entry name" value="CYTOCHROME P450"/>
    <property type="match status" value="1"/>
</dbReference>